<dbReference type="OrthoDB" id="14196at2"/>
<evidence type="ECO:0000256" key="1">
    <source>
        <dbReference type="PROSITE-ProRule" id="PRU00278"/>
    </source>
</evidence>
<organism evidence="3 4">
    <name type="scientific">Natronincola peptidivorans</name>
    <dbReference type="NCBI Taxonomy" id="426128"/>
    <lineage>
        <taxon>Bacteria</taxon>
        <taxon>Bacillati</taxon>
        <taxon>Bacillota</taxon>
        <taxon>Clostridia</taxon>
        <taxon>Peptostreptococcales</taxon>
        <taxon>Natronincolaceae</taxon>
        <taxon>Natronincola</taxon>
    </lineage>
</organism>
<gene>
    <name evidence="3" type="ORF">SAMN05660297_01023</name>
</gene>
<keyword evidence="1 3" id="KW-0413">Isomerase</keyword>
<accession>A0A1I0ARU5</accession>
<dbReference type="SUPFAM" id="SSF109998">
    <property type="entry name" value="Triger factor/SurA peptide-binding domain-like"/>
    <property type="match status" value="1"/>
</dbReference>
<dbReference type="PANTHER" id="PTHR47245:SF2">
    <property type="entry name" value="PEPTIDYL-PROLYL CIS-TRANS ISOMERASE HP_0175-RELATED"/>
    <property type="match status" value="1"/>
</dbReference>
<dbReference type="InterPro" id="IPR027304">
    <property type="entry name" value="Trigger_fact/SurA_dom_sf"/>
</dbReference>
<dbReference type="InterPro" id="IPR046357">
    <property type="entry name" value="PPIase_dom_sf"/>
</dbReference>
<evidence type="ECO:0000313" key="4">
    <source>
        <dbReference type="Proteomes" id="UP000199568"/>
    </source>
</evidence>
<protein>
    <submittedName>
        <fullName evidence="3">Peptidyl-prolyl cis-trans isomerase C</fullName>
    </submittedName>
</protein>
<dbReference type="EMBL" id="FOHU01000003">
    <property type="protein sequence ID" value="SES96246.1"/>
    <property type="molecule type" value="Genomic_DNA"/>
</dbReference>
<dbReference type="AlphaFoldDB" id="A0A1I0ARU5"/>
<evidence type="ECO:0000259" key="2">
    <source>
        <dbReference type="PROSITE" id="PS50198"/>
    </source>
</evidence>
<keyword evidence="4" id="KW-1185">Reference proteome</keyword>
<dbReference type="PROSITE" id="PS01096">
    <property type="entry name" value="PPIC_PPIASE_1"/>
    <property type="match status" value="1"/>
</dbReference>
<dbReference type="Gene3D" id="3.10.50.40">
    <property type="match status" value="1"/>
</dbReference>
<sequence length="249" mass="28573">MDNKQVLAVVGNREISEADLQLLIRSLDPQRAAQFQSEEGKKRLLEELVNQELFYLDAIDSQLDKDEAYLKELHKVEENFLKQYAISRLVKTAAIDEDEAKNYFEENKEQFKSPATAKASHVLVDTEEEAEKVLVEVQEGLSFEEAANKYSKCPSKAQGGSLGNFSRGQMVPEFEEAVFSMEKDEISKPVKTQFGYHLIKVFDHTPEEMKSFDEVKGQLAQQLLSQKQQNLYLNKVQELKDKYEIKVNL</sequence>
<keyword evidence="1" id="KW-0697">Rotamase</keyword>
<dbReference type="SUPFAM" id="SSF54534">
    <property type="entry name" value="FKBP-like"/>
    <property type="match status" value="1"/>
</dbReference>
<dbReference type="InterPro" id="IPR000297">
    <property type="entry name" value="PPIase_PpiC"/>
</dbReference>
<dbReference type="Proteomes" id="UP000199568">
    <property type="component" value="Unassembled WGS sequence"/>
</dbReference>
<dbReference type="InterPro" id="IPR050245">
    <property type="entry name" value="PrsA_foldase"/>
</dbReference>
<dbReference type="InterPro" id="IPR023058">
    <property type="entry name" value="PPIase_PpiC_CS"/>
</dbReference>
<name>A0A1I0ARU5_9FIRM</name>
<dbReference type="PANTHER" id="PTHR47245">
    <property type="entry name" value="PEPTIDYLPROLYL ISOMERASE"/>
    <property type="match status" value="1"/>
</dbReference>
<dbReference type="STRING" id="426128.SAMN05660297_01023"/>
<evidence type="ECO:0000313" key="3">
    <source>
        <dbReference type="EMBL" id="SES96246.1"/>
    </source>
</evidence>
<dbReference type="Gene3D" id="1.10.8.1040">
    <property type="match status" value="1"/>
</dbReference>
<dbReference type="Pfam" id="PF00639">
    <property type="entry name" value="Rotamase"/>
    <property type="match status" value="1"/>
</dbReference>
<feature type="domain" description="PpiC" evidence="2">
    <location>
        <begin position="114"/>
        <end position="203"/>
    </location>
</feature>
<dbReference type="RefSeq" id="WP_090440300.1">
    <property type="nucleotide sequence ID" value="NZ_FOHU01000003.1"/>
</dbReference>
<proteinExistence type="predicted"/>
<dbReference type="PROSITE" id="PS50198">
    <property type="entry name" value="PPIC_PPIASE_2"/>
    <property type="match status" value="1"/>
</dbReference>
<reference evidence="3 4" key="1">
    <citation type="submission" date="2016-10" db="EMBL/GenBank/DDBJ databases">
        <authorList>
            <person name="de Groot N.N."/>
        </authorList>
    </citation>
    <scope>NUCLEOTIDE SEQUENCE [LARGE SCALE GENOMIC DNA]</scope>
    <source>
        <strain evidence="3 4">DSM 18979</strain>
    </source>
</reference>
<dbReference type="GO" id="GO:0003755">
    <property type="term" value="F:peptidyl-prolyl cis-trans isomerase activity"/>
    <property type="evidence" value="ECO:0007669"/>
    <property type="project" value="UniProtKB-KW"/>
</dbReference>